<evidence type="ECO:0000256" key="5">
    <source>
        <dbReference type="ARBA" id="ARBA00022842"/>
    </source>
</evidence>
<gene>
    <name evidence="9" type="ORF">SORBI_3005G161600</name>
</gene>
<dbReference type="SFLD" id="SFLDG01014">
    <property type="entry name" value="Terpene_Cyclase_Like_1_N-term"/>
    <property type="match status" value="1"/>
</dbReference>
<dbReference type="InterPro" id="IPR036965">
    <property type="entry name" value="Terpene_synth_N_sf"/>
</dbReference>
<dbReference type="SUPFAM" id="SSF48576">
    <property type="entry name" value="Terpenoid synthases"/>
    <property type="match status" value="1"/>
</dbReference>
<dbReference type="GO" id="GO:0010333">
    <property type="term" value="F:terpene synthase activity"/>
    <property type="evidence" value="ECO:0000318"/>
    <property type="project" value="GO_Central"/>
</dbReference>
<name>A0A1B6PSX1_SORBI</name>
<evidence type="ECO:0000256" key="3">
    <source>
        <dbReference type="ARBA" id="ARBA00022723"/>
    </source>
</evidence>
<keyword evidence="3" id="KW-0479">Metal-binding</keyword>
<dbReference type="Proteomes" id="UP000000768">
    <property type="component" value="Chromosome 5"/>
</dbReference>
<keyword evidence="5" id="KW-0460">Magnesium</keyword>
<dbReference type="FunFam" id="1.50.10.160:FF:000002">
    <property type="entry name" value="cis-abienol synthase, chloroplastic"/>
    <property type="match status" value="1"/>
</dbReference>
<proteinExistence type="inferred from homology"/>
<dbReference type="Gene3D" id="1.50.10.130">
    <property type="entry name" value="Terpene synthase, N-terminal domain"/>
    <property type="match status" value="1"/>
</dbReference>
<evidence type="ECO:0000259" key="7">
    <source>
        <dbReference type="Pfam" id="PF01397"/>
    </source>
</evidence>
<dbReference type="SUPFAM" id="SSF48239">
    <property type="entry name" value="Terpenoid cyclases/Protein prenyltransferases"/>
    <property type="match status" value="2"/>
</dbReference>
<evidence type="ECO:0000256" key="4">
    <source>
        <dbReference type="ARBA" id="ARBA00022821"/>
    </source>
</evidence>
<dbReference type="Gene3D" id="1.10.600.10">
    <property type="entry name" value="Farnesyl Diphosphate Synthase"/>
    <property type="match status" value="1"/>
</dbReference>
<dbReference type="ExpressionAtlas" id="A0A1B6PSX1">
    <property type="expression patterns" value="differential"/>
</dbReference>
<evidence type="ECO:0000256" key="1">
    <source>
        <dbReference type="ARBA" id="ARBA00001946"/>
    </source>
</evidence>
<dbReference type="FunFam" id="1.10.600.10:FF:000005">
    <property type="entry name" value="Ent-kaur-16-ene synthase, chloroplastic"/>
    <property type="match status" value="1"/>
</dbReference>
<dbReference type="InterPro" id="IPR008930">
    <property type="entry name" value="Terpenoid_cyclase/PrenylTrfase"/>
</dbReference>
<keyword evidence="6" id="KW-0456">Lyase</keyword>
<evidence type="ECO:0000313" key="10">
    <source>
        <dbReference type="Proteomes" id="UP000000768"/>
    </source>
</evidence>
<dbReference type="Pfam" id="PF03936">
    <property type="entry name" value="Terpene_synth_C"/>
    <property type="match status" value="1"/>
</dbReference>
<evidence type="ECO:0000313" key="9">
    <source>
        <dbReference type="EMBL" id="KXG28751.1"/>
    </source>
</evidence>
<dbReference type="Pfam" id="PF01397">
    <property type="entry name" value="Terpene_synth"/>
    <property type="match status" value="1"/>
</dbReference>
<dbReference type="eggNOG" id="ENOG502QVGX">
    <property type="taxonomic scope" value="Eukaryota"/>
</dbReference>
<dbReference type="EMBL" id="CM000764">
    <property type="protein sequence ID" value="KXG28751.1"/>
    <property type="molecule type" value="Genomic_DNA"/>
</dbReference>
<feature type="domain" description="Terpene synthase metal-binding" evidence="8">
    <location>
        <begin position="505"/>
        <end position="745"/>
    </location>
</feature>
<comment type="similarity">
    <text evidence="2">Belongs to the terpene synthase family.</text>
</comment>
<dbReference type="InterPro" id="IPR005630">
    <property type="entry name" value="Terpene_synthase_metal-bd"/>
</dbReference>
<keyword evidence="10" id="KW-1185">Reference proteome</keyword>
<evidence type="ECO:0000259" key="8">
    <source>
        <dbReference type="Pfam" id="PF03936"/>
    </source>
</evidence>
<dbReference type="InterPro" id="IPR001906">
    <property type="entry name" value="Terpene_synth_N"/>
</dbReference>
<dbReference type="AlphaFoldDB" id="A0A1B6PSX1"/>
<dbReference type="Gramene" id="KXG28751">
    <property type="protein sequence ID" value="KXG28751"/>
    <property type="gene ID" value="SORBI_3005G161600"/>
</dbReference>
<protein>
    <submittedName>
        <fullName evidence="9">Uncharacterized protein</fullName>
    </submittedName>
</protein>
<evidence type="ECO:0000256" key="6">
    <source>
        <dbReference type="ARBA" id="ARBA00023239"/>
    </source>
</evidence>
<keyword evidence="4" id="KW-0611">Plant defense</keyword>
<sequence>MVSMMASSSPMEQSLCWRATAETRPQHFQRRQIPRPRRVCAKGVSRGIKVAVQDKNTWELENVIRKKLLNPELVPSSYDTAWVAMVPAQGDPHAPRFRGYVKWILENQHSDGSWGLGYLSPRWLGKDCICSTLACILALKTWNIGDEHIRKGLHFIEKNSSYIMDEKSEAPVGFNIIFPNMIRLGIELGLEFPLKQSDFHQIFLLREMELQRITNSDSMALGRKAYMAYIAEGLADVLEWDDVQKYQRKNGSLFNSPSATSAFAIHTHNTNALKYLEFLGNKFVDSAPMAYPLSIQSQIFLVDILENMGISHRFSCEIKNILDMTYRSLLQNCEDIIMDMETCAMGFRMLRMHGYDISCDVLSLFAEESRFHDSVEGHMNDTKALLELYKASLVSTSEDERTLENIGSWSGKLLKQQLCSNTVSRSISPEEVEYALNLPFYSATLQPFKHKRNIECFGTEGIRIHKSAYLACDATENILALAIEDFHLSQSIYQQQLQYIERWVKEVRLDQLKFARDLPLSLFVFLATNVFPCELYDASIAWTQKCILTTVVDDFFEGGGSTKELRNFVTLIEKWDMHAGIEFCSEDIEILFRAVYDTNNQIAAIGAKLQNRSVIDHIVEIWVKYVRTLMIEAEWTTKGHVPTMEEYMSVAETSSALGPVVVPSLYLVGPKLSDDMIRDPEYKNLLRYLGIGIRLINDIGTYEKEMSEGYVNSVLLRAFGDDAVMSPSSIEAAKREIHVLLANSQRELLKLVLNEGGPIPRPCKDIFWNTYKIGRQFYSEGDGFNMPQYLVAAVNAVIHEPLQQTPS</sequence>
<dbReference type="InParanoid" id="A0A1B6PSX1"/>
<dbReference type="Gene3D" id="1.50.10.160">
    <property type="match status" value="1"/>
</dbReference>
<dbReference type="PANTHER" id="PTHR31739:SF17">
    <property type="entry name" value="ENT-SANDARACOPIMARA-8(14),15-DIENE SYNTHASE, CHLOROPLASTIC"/>
    <property type="match status" value="1"/>
</dbReference>
<feature type="domain" description="Terpene synthase N-terminal" evidence="7">
    <location>
        <begin position="239"/>
        <end position="436"/>
    </location>
</feature>
<dbReference type="GO" id="GO:0006952">
    <property type="term" value="P:defense response"/>
    <property type="evidence" value="ECO:0007669"/>
    <property type="project" value="UniProtKB-KW"/>
</dbReference>
<dbReference type="InterPro" id="IPR050148">
    <property type="entry name" value="Terpene_synthase-like"/>
</dbReference>
<evidence type="ECO:0000256" key="2">
    <source>
        <dbReference type="ARBA" id="ARBA00006333"/>
    </source>
</evidence>
<dbReference type="STRING" id="4558.A0A1B6PSX1"/>
<dbReference type="InterPro" id="IPR008949">
    <property type="entry name" value="Isoprenoid_synthase_dom_sf"/>
</dbReference>
<dbReference type="FunFam" id="1.50.10.130:FF:000003">
    <property type="entry name" value="Ent-cassa-12,15-diene synthase"/>
    <property type="match status" value="1"/>
</dbReference>
<organism evidence="9 10">
    <name type="scientific">Sorghum bicolor</name>
    <name type="common">Sorghum</name>
    <name type="synonym">Sorghum vulgare</name>
    <dbReference type="NCBI Taxonomy" id="4558"/>
    <lineage>
        <taxon>Eukaryota</taxon>
        <taxon>Viridiplantae</taxon>
        <taxon>Streptophyta</taxon>
        <taxon>Embryophyta</taxon>
        <taxon>Tracheophyta</taxon>
        <taxon>Spermatophyta</taxon>
        <taxon>Magnoliopsida</taxon>
        <taxon>Liliopsida</taxon>
        <taxon>Poales</taxon>
        <taxon>Poaceae</taxon>
        <taxon>PACMAD clade</taxon>
        <taxon>Panicoideae</taxon>
        <taxon>Andropogonodae</taxon>
        <taxon>Andropogoneae</taxon>
        <taxon>Sorghinae</taxon>
        <taxon>Sorghum</taxon>
    </lineage>
</organism>
<accession>A0A1B6PSX1</accession>
<comment type="cofactor">
    <cofactor evidence="1">
        <name>Mg(2+)</name>
        <dbReference type="ChEBI" id="CHEBI:18420"/>
    </cofactor>
</comment>
<reference evidence="9 10" key="1">
    <citation type="journal article" date="2009" name="Nature">
        <title>The Sorghum bicolor genome and the diversification of grasses.</title>
        <authorList>
            <person name="Paterson A.H."/>
            <person name="Bowers J.E."/>
            <person name="Bruggmann R."/>
            <person name="Dubchak I."/>
            <person name="Grimwood J."/>
            <person name="Gundlach H."/>
            <person name="Haberer G."/>
            <person name="Hellsten U."/>
            <person name="Mitros T."/>
            <person name="Poliakov A."/>
            <person name="Schmutz J."/>
            <person name="Spannagl M."/>
            <person name="Tang H."/>
            <person name="Wang X."/>
            <person name="Wicker T."/>
            <person name="Bharti A.K."/>
            <person name="Chapman J."/>
            <person name="Feltus F.A."/>
            <person name="Gowik U."/>
            <person name="Grigoriev I.V."/>
            <person name="Lyons E."/>
            <person name="Maher C.A."/>
            <person name="Martis M."/>
            <person name="Narechania A."/>
            <person name="Otillar R.P."/>
            <person name="Penning B.W."/>
            <person name="Salamov A.A."/>
            <person name="Wang Y."/>
            <person name="Zhang L."/>
            <person name="Carpita N.C."/>
            <person name="Freeling M."/>
            <person name="Gingle A.R."/>
            <person name="Hash C.T."/>
            <person name="Keller B."/>
            <person name="Klein P."/>
            <person name="Kresovich S."/>
            <person name="McCann M.C."/>
            <person name="Ming R."/>
            <person name="Peterson D.G."/>
            <person name="Mehboob-ur-Rahman"/>
            <person name="Ware D."/>
            <person name="Westhoff P."/>
            <person name="Mayer K.F."/>
            <person name="Messing J."/>
            <person name="Rokhsar D.S."/>
        </authorList>
    </citation>
    <scope>NUCLEOTIDE SEQUENCE [LARGE SCALE GENOMIC DNA]</scope>
    <source>
        <strain evidence="10">cv. BTx623</strain>
    </source>
</reference>
<dbReference type="GO" id="GO:0016102">
    <property type="term" value="P:diterpenoid biosynthetic process"/>
    <property type="evidence" value="ECO:0000318"/>
    <property type="project" value="GO_Central"/>
</dbReference>
<dbReference type="GO" id="GO:0000287">
    <property type="term" value="F:magnesium ion binding"/>
    <property type="evidence" value="ECO:0000318"/>
    <property type="project" value="GO_Central"/>
</dbReference>
<dbReference type="PANTHER" id="PTHR31739">
    <property type="entry name" value="ENT-COPALYL DIPHOSPHATE SYNTHASE, CHLOROPLASTIC"/>
    <property type="match status" value="1"/>
</dbReference>
<reference evidence="10" key="2">
    <citation type="journal article" date="2018" name="Plant J.">
        <title>The Sorghum bicolor reference genome: improved assembly, gene annotations, a transcriptome atlas, and signatures of genome organization.</title>
        <authorList>
            <person name="McCormick R.F."/>
            <person name="Truong S.K."/>
            <person name="Sreedasyam A."/>
            <person name="Jenkins J."/>
            <person name="Shu S."/>
            <person name="Sims D."/>
            <person name="Kennedy M."/>
            <person name="Amirebrahimi M."/>
            <person name="Weers B.D."/>
            <person name="McKinley B."/>
            <person name="Mattison A."/>
            <person name="Morishige D.T."/>
            <person name="Grimwood J."/>
            <person name="Schmutz J."/>
            <person name="Mullet J.E."/>
        </authorList>
    </citation>
    <scope>NUCLEOTIDE SEQUENCE [LARGE SCALE GENOMIC DNA]</scope>
    <source>
        <strain evidence="10">cv. BTx623</strain>
    </source>
</reference>